<proteinExistence type="predicted"/>
<dbReference type="InterPro" id="IPR028349">
    <property type="entry name" value="PafC-like"/>
</dbReference>
<dbReference type="InterPro" id="IPR026881">
    <property type="entry name" value="WYL_dom"/>
</dbReference>
<sequence length="321" mass="36510">MRADRLLMILLLLQARGRMTAQELAGRLEVSERTIYRDLQALGQAGIPVYAETGTGGGYSLIEQYQTRLTGFTKSEVRALAPSQSPGPLHDLGLGSALEAAFLKLEAVLSPHWHGDIDTVKRSIHLDSTGWLWTKESVPFLPLLNEALWLGQKVEIEYRRHDGQIRQRVIDPYGFVAKSTVWYLIGAVDGQLRTFRVSRVYAARMLAETSQRPLDFDVREYWEKWHRTLEASYTPYAVRLRLAPEGVQRLFEITDETVRASMTEEPLSDDWGWRLITMTFSSLLHAQTITMGVGNLLEVLEPLELREAIRAQARQIVALYE</sequence>
<dbReference type="PROSITE" id="PS52050">
    <property type="entry name" value="WYL"/>
    <property type="match status" value="1"/>
</dbReference>
<name>A0A402BKJ2_9CHLR</name>
<evidence type="ECO:0000256" key="1">
    <source>
        <dbReference type="ARBA" id="ARBA00023015"/>
    </source>
</evidence>
<dbReference type="InterPro" id="IPR036388">
    <property type="entry name" value="WH-like_DNA-bd_sf"/>
</dbReference>
<dbReference type="Pfam" id="PF13280">
    <property type="entry name" value="WYL"/>
    <property type="match status" value="1"/>
</dbReference>
<dbReference type="InterPro" id="IPR001034">
    <property type="entry name" value="DeoR_HTH"/>
</dbReference>
<dbReference type="GO" id="GO:0003700">
    <property type="term" value="F:DNA-binding transcription factor activity"/>
    <property type="evidence" value="ECO:0007669"/>
    <property type="project" value="InterPro"/>
</dbReference>
<evidence type="ECO:0000259" key="3">
    <source>
        <dbReference type="PROSITE" id="PS51000"/>
    </source>
</evidence>
<evidence type="ECO:0000256" key="2">
    <source>
        <dbReference type="ARBA" id="ARBA00023163"/>
    </source>
</evidence>
<dbReference type="InterPro" id="IPR051534">
    <property type="entry name" value="CBASS_pafABC_assoc_protein"/>
</dbReference>
<evidence type="ECO:0000313" key="5">
    <source>
        <dbReference type="Proteomes" id="UP000287171"/>
    </source>
</evidence>
<dbReference type="Pfam" id="PF08279">
    <property type="entry name" value="HTH_11"/>
    <property type="match status" value="1"/>
</dbReference>
<dbReference type="Gene3D" id="1.10.10.10">
    <property type="entry name" value="Winged helix-like DNA-binding domain superfamily/Winged helix DNA-binding domain"/>
    <property type="match status" value="1"/>
</dbReference>
<dbReference type="InterPro" id="IPR036390">
    <property type="entry name" value="WH_DNA-bd_sf"/>
</dbReference>
<accession>A0A402BKJ2</accession>
<dbReference type="PANTHER" id="PTHR34580">
    <property type="match status" value="1"/>
</dbReference>
<dbReference type="InterPro" id="IPR057727">
    <property type="entry name" value="WCX_dom"/>
</dbReference>
<organism evidence="4 5">
    <name type="scientific">Dictyobacter alpinus</name>
    <dbReference type="NCBI Taxonomy" id="2014873"/>
    <lineage>
        <taxon>Bacteria</taxon>
        <taxon>Bacillati</taxon>
        <taxon>Chloroflexota</taxon>
        <taxon>Ktedonobacteria</taxon>
        <taxon>Ktedonobacterales</taxon>
        <taxon>Dictyobacteraceae</taxon>
        <taxon>Dictyobacter</taxon>
    </lineage>
</organism>
<dbReference type="PROSITE" id="PS51000">
    <property type="entry name" value="HTH_DEOR_2"/>
    <property type="match status" value="1"/>
</dbReference>
<keyword evidence="2" id="KW-0804">Transcription</keyword>
<dbReference type="InterPro" id="IPR013196">
    <property type="entry name" value="HTH_11"/>
</dbReference>
<comment type="caution">
    <text evidence="4">The sequence shown here is derived from an EMBL/GenBank/DDBJ whole genome shotgun (WGS) entry which is preliminary data.</text>
</comment>
<feature type="domain" description="HTH deoR-type" evidence="3">
    <location>
        <begin position="2"/>
        <end position="57"/>
    </location>
</feature>
<dbReference type="PIRSF" id="PIRSF016838">
    <property type="entry name" value="PafC"/>
    <property type="match status" value="1"/>
</dbReference>
<dbReference type="PANTHER" id="PTHR34580:SF1">
    <property type="entry name" value="PROTEIN PAFC"/>
    <property type="match status" value="1"/>
</dbReference>
<keyword evidence="1" id="KW-0805">Transcription regulation</keyword>
<evidence type="ECO:0000313" key="4">
    <source>
        <dbReference type="EMBL" id="GCE31846.1"/>
    </source>
</evidence>
<keyword evidence="5" id="KW-1185">Reference proteome</keyword>
<gene>
    <name evidence="4" type="ORF">KDA_73300</name>
</gene>
<dbReference type="EMBL" id="BIFT01000002">
    <property type="protein sequence ID" value="GCE31846.1"/>
    <property type="molecule type" value="Genomic_DNA"/>
</dbReference>
<protein>
    <submittedName>
        <fullName evidence="4">Transcriptional regulator</fullName>
    </submittedName>
</protein>
<reference evidence="5" key="1">
    <citation type="submission" date="2018-12" db="EMBL/GenBank/DDBJ databases">
        <title>Tengunoibacter tsumagoiensis gen. nov., sp. nov., Dictyobacter kobayashii sp. nov., D. alpinus sp. nov., and D. joshuensis sp. nov. and description of Dictyobacteraceae fam. nov. within the order Ktedonobacterales isolated from Tengu-no-mugimeshi.</title>
        <authorList>
            <person name="Wang C.M."/>
            <person name="Zheng Y."/>
            <person name="Sakai Y."/>
            <person name="Toyoda A."/>
            <person name="Minakuchi Y."/>
            <person name="Abe K."/>
            <person name="Yokota A."/>
            <person name="Yabe S."/>
        </authorList>
    </citation>
    <scope>NUCLEOTIDE SEQUENCE [LARGE SCALE GENOMIC DNA]</scope>
    <source>
        <strain evidence="5">Uno16</strain>
    </source>
</reference>
<dbReference type="Pfam" id="PF25583">
    <property type="entry name" value="WCX"/>
    <property type="match status" value="1"/>
</dbReference>
<dbReference type="SUPFAM" id="SSF46785">
    <property type="entry name" value="Winged helix' DNA-binding domain"/>
    <property type="match status" value="1"/>
</dbReference>
<dbReference type="AlphaFoldDB" id="A0A402BKJ2"/>
<dbReference type="Proteomes" id="UP000287171">
    <property type="component" value="Unassembled WGS sequence"/>
</dbReference>
<dbReference type="OrthoDB" id="9815009at2"/>
<dbReference type="RefSeq" id="WP_126631769.1">
    <property type="nucleotide sequence ID" value="NZ_BIFT01000002.1"/>
</dbReference>